<evidence type="ECO:0000313" key="1">
    <source>
        <dbReference type="EMBL" id="MDY0394064.1"/>
    </source>
</evidence>
<dbReference type="PANTHER" id="PTHR43649">
    <property type="entry name" value="ARABINOSE-BINDING PROTEIN-RELATED"/>
    <property type="match status" value="1"/>
</dbReference>
<organism evidence="1 2">
    <name type="scientific">Tigheibacillus halophilus</name>
    <dbReference type="NCBI Taxonomy" id="361280"/>
    <lineage>
        <taxon>Bacteria</taxon>
        <taxon>Bacillati</taxon>
        <taxon>Bacillota</taxon>
        <taxon>Bacilli</taxon>
        <taxon>Bacillales</taxon>
        <taxon>Bacillaceae</taxon>
        <taxon>Tigheibacillus</taxon>
    </lineage>
</organism>
<dbReference type="InterPro" id="IPR006059">
    <property type="entry name" value="SBP"/>
</dbReference>
<dbReference type="InterPro" id="IPR050490">
    <property type="entry name" value="Bact_solute-bd_prot1"/>
</dbReference>
<dbReference type="PANTHER" id="PTHR43649:SF12">
    <property type="entry name" value="DIACETYLCHITOBIOSE BINDING PROTEIN DASA"/>
    <property type="match status" value="1"/>
</dbReference>
<dbReference type="EMBL" id="JAWDIP010000003">
    <property type="protein sequence ID" value="MDY0394064.1"/>
    <property type="molecule type" value="Genomic_DNA"/>
</dbReference>
<gene>
    <name evidence="1" type="ORF">RWE15_05700</name>
</gene>
<name>A0ABU5C409_9BACI</name>
<dbReference type="Proteomes" id="UP001281447">
    <property type="component" value="Unassembled WGS sequence"/>
</dbReference>
<dbReference type="SUPFAM" id="SSF53850">
    <property type="entry name" value="Periplasmic binding protein-like II"/>
    <property type="match status" value="1"/>
</dbReference>
<dbReference type="CDD" id="cd13585">
    <property type="entry name" value="PBP2_TMBP_like"/>
    <property type="match status" value="1"/>
</dbReference>
<evidence type="ECO:0000313" key="2">
    <source>
        <dbReference type="Proteomes" id="UP001281447"/>
    </source>
</evidence>
<reference evidence="1 2" key="1">
    <citation type="submission" date="2023-10" db="EMBL/GenBank/DDBJ databases">
        <title>Virgibacillus halophilus 5B73C genome.</title>
        <authorList>
            <person name="Miliotis G."/>
            <person name="Sengupta P."/>
            <person name="Hameed A."/>
            <person name="Chuvochina M."/>
            <person name="Mcdonagh F."/>
            <person name="Simpson A.C."/>
            <person name="Singh N.K."/>
            <person name="Rekha P.D."/>
            <person name="Raman K."/>
            <person name="Hugenholtz P."/>
            <person name="Venkateswaran K."/>
        </authorList>
    </citation>
    <scope>NUCLEOTIDE SEQUENCE [LARGE SCALE GENOMIC DNA]</scope>
    <source>
        <strain evidence="1 2">5B73C</strain>
    </source>
</reference>
<dbReference type="Gene3D" id="3.40.190.10">
    <property type="entry name" value="Periplasmic binding protein-like II"/>
    <property type="match status" value="1"/>
</dbReference>
<protein>
    <submittedName>
        <fullName evidence="1">Sugar ABC transporter substrate-binding protein</fullName>
    </submittedName>
</protein>
<comment type="caution">
    <text evidence="1">The sequence shown here is derived from an EMBL/GenBank/DDBJ whole genome shotgun (WGS) entry which is preliminary data.</text>
</comment>
<accession>A0ABU5C409</accession>
<proteinExistence type="predicted"/>
<keyword evidence="2" id="KW-1185">Reference proteome</keyword>
<dbReference type="Pfam" id="PF01547">
    <property type="entry name" value="SBP_bac_1"/>
    <property type="match status" value="1"/>
</dbReference>
<sequence length="413" mass="46443">MAKENWRAKLPFWHSFTQGPRKQYIEDVAKEFVTENPKVKINIETFAWPEFYTKWTTGLQAGQVPDASTALPNHVVEMLDAHALAPVDDVIDDIGRNRFYDGPLREGEQNKKHYSVPLYSHAQVMWYRKDLLKKNGLDVPATWQELMEAADKINNPPSVYGLSVPMGQGDMMATRFLNFYVRSGGGTLLKDGKVDLTSDLAQEGIKYWIDMYKKTSPQGSINFKVLDQATLFYQGKTAFDFNSGFQIDGVATNSPNLVDDIAAAPIPKINENDPDRGIETSNIPIVIWKHSNKKAIAKAFIEKLYSEEDYIKFLHAVPGGMLPALKDVAKNPKYLENPIIQQFKSSIDTIQKSVNNGTAIGMENGPNIESGILTSQSIIEKMFQDIVLKDESVKEASEKAEKELNRLFEISTK</sequence>